<dbReference type="Gene3D" id="3.20.80.10">
    <property type="entry name" value="Regulatory factor, effector binding domain"/>
    <property type="match status" value="1"/>
</dbReference>
<sequence length="201" mass="22115">MPGSTKKIDYKREFKEVYSARKNPAIIDVPPLSYLALDGEGGPYSEAYRDAVSALFAISYKAKFLVRGDTGVDYGVMPLETLWHTDGADTGKGSWRWSAMIMQPEPVDEDVLGRARDTVLAKGEHPAAGGAARRELAEGTAAQVLYVGPYEEEDPVIDALHAFILDSGARSAGTHHEIYLNSPDRTAPERLRTIIRQPVRR</sequence>
<dbReference type="RefSeq" id="WP_167968288.1">
    <property type="nucleotide sequence ID" value="NZ_BHZG01000257.1"/>
</dbReference>
<evidence type="ECO:0000313" key="3">
    <source>
        <dbReference type="Proteomes" id="UP000578686"/>
    </source>
</evidence>
<dbReference type="EMBL" id="JAAVJD010000021">
    <property type="protein sequence ID" value="NJQ04996.1"/>
    <property type="molecule type" value="Genomic_DNA"/>
</dbReference>
<accession>A0A7X6HXW4</accession>
<dbReference type="Proteomes" id="UP000578686">
    <property type="component" value="Unassembled WGS sequence"/>
</dbReference>
<keyword evidence="3" id="KW-1185">Reference proteome</keyword>
<comment type="caution">
    <text evidence="2">The sequence shown here is derived from an EMBL/GenBank/DDBJ whole genome shotgun (WGS) entry which is preliminary data.</text>
</comment>
<name>A0A7X6HXW4_9ACTN</name>
<dbReference type="InterPro" id="IPR029442">
    <property type="entry name" value="GyrI-like"/>
</dbReference>
<gene>
    <name evidence="2" type="ORF">HCN56_05205</name>
</gene>
<dbReference type="AlphaFoldDB" id="A0A7X6HXW4"/>
<evidence type="ECO:0000259" key="1">
    <source>
        <dbReference type="Pfam" id="PF06445"/>
    </source>
</evidence>
<dbReference type="Pfam" id="PF06445">
    <property type="entry name" value="GyrI-like"/>
    <property type="match status" value="1"/>
</dbReference>
<feature type="domain" description="GyrI-like small molecule binding" evidence="1">
    <location>
        <begin position="23"/>
        <end position="199"/>
    </location>
</feature>
<dbReference type="SUPFAM" id="SSF55136">
    <property type="entry name" value="Probable bacterial effector-binding domain"/>
    <property type="match status" value="1"/>
</dbReference>
<evidence type="ECO:0000313" key="2">
    <source>
        <dbReference type="EMBL" id="NJQ04996.1"/>
    </source>
</evidence>
<reference evidence="2 3" key="1">
    <citation type="submission" date="2020-03" db="EMBL/GenBank/DDBJ databases">
        <title>Draft genome of Streptomyces sp. ventii, isolated from the Axial Seamount in the Pacific Ocean, and resequencing of the two type strains Streptomyces lonarensis strain NCL 716 and Streptomyces bohaiensis strain 11A07.</title>
        <authorList>
            <person name="Loughran R.M."/>
            <person name="Pfannmuller K.M."/>
            <person name="Wasson B.J."/>
            <person name="Deadmond M.C."/>
            <person name="Paddock B.E."/>
            <person name="Koyack M.J."/>
            <person name="Gallegos D.A."/>
            <person name="Mitchell E.A."/>
            <person name="Ushijima B."/>
            <person name="Saw J.H."/>
            <person name="Mcphail K.L."/>
            <person name="Videau P."/>
        </authorList>
    </citation>
    <scope>NUCLEOTIDE SEQUENCE [LARGE SCALE GENOMIC DNA]</scope>
    <source>
        <strain evidence="2 3">NCL716</strain>
    </source>
</reference>
<proteinExistence type="predicted"/>
<organism evidence="2 3">
    <name type="scientific">Streptomyces lonarensis</name>
    <dbReference type="NCBI Taxonomy" id="700599"/>
    <lineage>
        <taxon>Bacteria</taxon>
        <taxon>Bacillati</taxon>
        <taxon>Actinomycetota</taxon>
        <taxon>Actinomycetes</taxon>
        <taxon>Kitasatosporales</taxon>
        <taxon>Streptomycetaceae</taxon>
        <taxon>Streptomyces</taxon>
    </lineage>
</organism>
<protein>
    <recommendedName>
        <fullName evidence="1">GyrI-like small molecule binding domain-containing protein</fullName>
    </recommendedName>
</protein>
<dbReference type="InterPro" id="IPR011256">
    <property type="entry name" value="Reg_factor_effector_dom_sf"/>
</dbReference>